<comment type="subcellular location">
    <subcellularLocation>
        <location evidence="1">Membrane</location>
        <topology evidence="1">Multi-pass membrane protein</topology>
    </subcellularLocation>
</comment>
<accession>A0A6A2YB62</accession>
<feature type="transmembrane region" description="Helical" evidence="7">
    <location>
        <begin position="366"/>
        <end position="387"/>
    </location>
</feature>
<feature type="transmembrane region" description="Helical" evidence="7">
    <location>
        <begin position="127"/>
        <end position="151"/>
    </location>
</feature>
<feature type="transmembrane region" description="Helical" evidence="7">
    <location>
        <begin position="394"/>
        <end position="411"/>
    </location>
</feature>
<gene>
    <name evidence="9" type="ORF">F3Y22_tig00111392pilonHSYRG00111</name>
</gene>
<dbReference type="NCBIfam" id="TIGR00797">
    <property type="entry name" value="matE"/>
    <property type="match status" value="1"/>
</dbReference>
<dbReference type="GO" id="GO:0016020">
    <property type="term" value="C:membrane"/>
    <property type="evidence" value="ECO:0007669"/>
    <property type="project" value="UniProtKB-SubCell"/>
</dbReference>
<sequence>MELTEAEEKPTEVKTFQTERHRIGEPAVKQNIIRKSWEESKKMWEIAGPAILVSVSQFSIGFVTVAFAGHLGELQLAAVTITTNVIEGFVFGIMAEGGMGSALETLCGQAVGAGQKNMLGIYLQRSWIITGITALCLTPCYLLATPILNLLRQDKAIAELAGKYCRMVIPQFFAYAINFPIQRFLQSQTKVWVMTVISVVCLGCHVLLNWVLVTKLELGLLGAAMAGNISWWLQVIAMVIYVVSGFFPDSWTGLSLLAFKSLWGFVKLSLASAVMLCLEIWYFTAIILMVGYLKNPTLAVDSISICMNFQLWTSMVTLGFNVAASVRVANELGAGRPKAAKFSILVTVFTSLAAASKLGYFLAATIFLNSILPVLHGVAVGAGWQAYVGLINIVCYYIFGIPAGAVLGFKFNLRVQGIWSGMLVGTVLQTTILLFLMLRATWRKEAVQAEERLRSWGGPNENPETLVESMSAD</sequence>
<evidence type="ECO:0000256" key="3">
    <source>
        <dbReference type="ARBA" id="ARBA00022448"/>
    </source>
</evidence>
<feature type="region of interest" description="Disordered" evidence="8">
    <location>
        <begin position="454"/>
        <end position="473"/>
    </location>
</feature>
<feature type="transmembrane region" description="Helical" evidence="7">
    <location>
        <begin position="311"/>
        <end position="330"/>
    </location>
</feature>
<evidence type="ECO:0000256" key="7">
    <source>
        <dbReference type="RuleBase" id="RU004914"/>
    </source>
</evidence>
<dbReference type="InterPro" id="IPR045069">
    <property type="entry name" value="MATE_euk"/>
</dbReference>
<keyword evidence="10" id="KW-1185">Reference proteome</keyword>
<keyword evidence="6 7" id="KW-0472">Membrane</keyword>
<comment type="caution">
    <text evidence="9">The sequence shown here is derived from an EMBL/GenBank/DDBJ whole genome shotgun (WGS) entry which is preliminary data.</text>
</comment>
<keyword evidence="4 7" id="KW-0812">Transmembrane</keyword>
<dbReference type="Proteomes" id="UP000436088">
    <property type="component" value="Unassembled WGS sequence"/>
</dbReference>
<evidence type="ECO:0000256" key="2">
    <source>
        <dbReference type="ARBA" id="ARBA00010199"/>
    </source>
</evidence>
<evidence type="ECO:0000313" key="9">
    <source>
        <dbReference type="EMBL" id="KAE8679995.1"/>
    </source>
</evidence>
<evidence type="ECO:0000256" key="8">
    <source>
        <dbReference type="SAM" id="MobiDB-lite"/>
    </source>
</evidence>
<name>A0A6A2YB62_HIBSY</name>
<feature type="transmembrane region" description="Helical" evidence="7">
    <location>
        <begin position="46"/>
        <end position="69"/>
    </location>
</feature>
<dbReference type="CDD" id="cd13132">
    <property type="entry name" value="MATE_eukaryotic"/>
    <property type="match status" value="1"/>
</dbReference>
<protein>
    <recommendedName>
        <fullName evidence="7">Protein DETOXIFICATION</fullName>
    </recommendedName>
    <alternativeName>
        <fullName evidence="7">Multidrug and toxic compound extrusion protein</fullName>
    </alternativeName>
</protein>
<feature type="transmembrane region" description="Helical" evidence="7">
    <location>
        <begin position="76"/>
        <end position="95"/>
    </location>
</feature>
<comment type="similarity">
    <text evidence="2 7">Belongs to the multi antimicrobial extrusion (MATE) (TC 2.A.66.1) family.</text>
</comment>
<organism evidence="9 10">
    <name type="scientific">Hibiscus syriacus</name>
    <name type="common">Rose of Sharon</name>
    <dbReference type="NCBI Taxonomy" id="106335"/>
    <lineage>
        <taxon>Eukaryota</taxon>
        <taxon>Viridiplantae</taxon>
        <taxon>Streptophyta</taxon>
        <taxon>Embryophyta</taxon>
        <taxon>Tracheophyta</taxon>
        <taxon>Spermatophyta</taxon>
        <taxon>Magnoliopsida</taxon>
        <taxon>eudicotyledons</taxon>
        <taxon>Gunneridae</taxon>
        <taxon>Pentapetalae</taxon>
        <taxon>rosids</taxon>
        <taxon>malvids</taxon>
        <taxon>Malvales</taxon>
        <taxon>Malvaceae</taxon>
        <taxon>Malvoideae</taxon>
        <taxon>Hibiscus</taxon>
    </lineage>
</organism>
<evidence type="ECO:0000256" key="5">
    <source>
        <dbReference type="ARBA" id="ARBA00022989"/>
    </source>
</evidence>
<dbReference type="PANTHER" id="PTHR11206">
    <property type="entry name" value="MULTIDRUG RESISTANCE PROTEIN"/>
    <property type="match status" value="1"/>
</dbReference>
<dbReference type="AlphaFoldDB" id="A0A6A2YB62"/>
<dbReference type="GO" id="GO:1990961">
    <property type="term" value="P:xenobiotic detoxification by transmembrane export across the plasma membrane"/>
    <property type="evidence" value="ECO:0007669"/>
    <property type="project" value="InterPro"/>
</dbReference>
<dbReference type="GO" id="GO:0015297">
    <property type="term" value="F:antiporter activity"/>
    <property type="evidence" value="ECO:0007669"/>
    <property type="project" value="InterPro"/>
</dbReference>
<evidence type="ECO:0000256" key="6">
    <source>
        <dbReference type="ARBA" id="ARBA00023136"/>
    </source>
</evidence>
<proteinExistence type="inferred from homology"/>
<dbReference type="GO" id="GO:0042910">
    <property type="term" value="F:xenobiotic transmembrane transporter activity"/>
    <property type="evidence" value="ECO:0007669"/>
    <property type="project" value="InterPro"/>
</dbReference>
<evidence type="ECO:0000256" key="1">
    <source>
        <dbReference type="ARBA" id="ARBA00004141"/>
    </source>
</evidence>
<evidence type="ECO:0000256" key="4">
    <source>
        <dbReference type="ARBA" id="ARBA00022692"/>
    </source>
</evidence>
<keyword evidence="5 7" id="KW-1133">Transmembrane helix</keyword>
<dbReference type="Pfam" id="PF01554">
    <property type="entry name" value="MatE"/>
    <property type="match status" value="2"/>
</dbReference>
<feature type="transmembrane region" description="Helical" evidence="7">
    <location>
        <begin position="191"/>
        <end position="211"/>
    </location>
</feature>
<keyword evidence="3" id="KW-0813">Transport</keyword>
<evidence type="ECO:0000313" key="10">
    <source>
        <dbReference type="Proteomes" id="UP000436088"/>
    </source>
</evidence>
<feature type="transmembrane region" description="Helical" evidence="7">
    <location>
        <begin position="417"/>
        <end position="438"/>
    </location>
</feature>
<dbReference type="EMBL" id="VEPZ02001327">
    <property type="protein sequence ID" value="KAE8679995.1"/>
    <property type="molecule type" value="Genomic_DNA"/>
</dbReference>
<feature type="transmembrane region" description="Helical" evidence="7">
    <location>
        <begin position="231"/>
        <end position="247"/>
    </location>
</feature>
<reference evidence="9" key="1">
    <citation type="submission" date="2019-09" db="EMBL/GenBank/DDBJ databases">
        <title>Draft genome information of white flower Hibiscus syriacus.</title>
        <authorList>
            <person name="Kim Y.-M."/>
        </authorList>
    </citation>
    <scope>NUCLEOTIDE SEQUENCE [LARGE SCALE GENOMIC DNA]</scope>
    <source>
        <strain evidence="9">YM2019G1</strain>
    </source>
</reference>
<dbReference type="InterPro" id="IPR002528">
    <property type="entry name" value="MATE_fam"/>
</dbReference>
<feature type="transmembrane region" description="Helical" evidence="7">
    <location>
        <begin position="268"/>
        <end position="291"/>
    </location>
</feature>